<sequence>MRRVKDCVRTHSVLDHKGCSGRVTIIGGSPVYTGAPYFAGMAALRMGADLVKIICHGDAAIPIKSYSPELMVEPILSEHAKKEDFHDSLKNQHCVVVGPGLGRNQNIQKLCCQLIRHCCDDLKIPVVVDGVFIDIEKGRDISSRRFE</sequence>
<dbReference type="InterPro" id="IPR000631">
    <property type="entry name" value="CARKD"/>
</dbReference>
<dbReference type="Pfam" id="PF01256">
    <property type="entry name" value="Carb_kinase"/>
    <property type="match status" value="1"/>
</dbReference>
<dbReference type="CDD" id="cd01171">
    <property type="entry name" value="YXKO-related"/>
    <property type="match status" value="1"/>
</dbReference>
<evidence type="ECO:0000256" key="2">
    <source>
        <dbReference type="ARBA" id="ARBA00022840"/>
    </source>
</evidence>
<reference evidence="7 8" key="1">
    <citation type="journal article" date="2024" name="BMC Biol.">
        <title>Comparative genomics of Ascetosporea gives new insight into the evolutionary basis for animal parasitism in Rhizaria.</title>
        <authorList>
            <person name="Hiltunen Thoren M."/>
            <person name="Onut-Brannstrom I."/>
            <person name="Alfjorden A."/>
            <person name="Peckova H."/>
            <person name="Swords F."/>
            <person name="Hooper C."/>
            <person name="Holzer A.S."/>
            <person name="Bass D."/>
            <person name="Burki F."/>
        </authorList>
    </citation>
    <scope>NUCLEOTIDE SEQUENCE [LARGE SCALE GENOMIC DNA]</scope>
    <source>
        <strain evidence="7">20-A016</strain>
    </source>
</reference>
<keyword evidence="5" id="KW-0456">Lyase</keyword>
<keyword evidence="1" id="KW-0547">Nucleotide-binding</keyword>
<evidence type="ECO:0000256" key="5">
    <source>
        <dbReference type="ARBA" id="ARBA00023239"/>
    </source>
</evidence>
<proteinExistence type="predicted"/>
<evidence type="ECO:0000256" key="1">
    <source>
        <dbReference type="ARBA" id="ARBA00022741"/>
    </source>
</evidence>
<evidence type="ECO:0000256" key="3">
    <source>
        <dbReference type="ARBA" id="ARBA00022857"/>
    </source>
</evidence>
<keyword evidence="2" id="KW-0067">ATP-binding</keyword>
<evidence type="ECO:0000313" key="7">
    <source>
        <dbReference type="EMBL" id="MES1920432.1"/>
    </source>
</evidence>
<accession>A0ABV2AL90</accession>
<protein>
    <recommendedName>
        <fullName evidence="6">YjeF C-terminal domain-containing protein</fullName>
    </recommendedName>
</protein>
<gene>
    <name evidence="7" type="ORF">MHBO_002100</name>
</gene>
<dbReference type="Gene3D" id="3.40.1190.20">
    <property type="match status" value="1"/>
</dbReference>
<keyword evidence="3" id="KW-0521">NADP</keyword>
<evidence type="ECO:0000256" key="4">
    <source>
        <dbReference type="ARBA" id="ARBA00023027"/>
    </source>
</evidence>
<evidence type="ECO:0000259" key="6">
    <source>
        <dbReference type="PROSITE" id="PS51383"/>
    </source>
</evidence>
<keyword evidence="4" id="KW-0520">NAD</keyword>
<organism evidence="7 8">
    <name type="scientific">Bonamia ostreae</name>
    <dbReference type="NCBI Taxonomy" id="126728"/>
    <lineage>
        <taxon>Eukaryota</taxon>
        <taxon>Sar</taxon>
        <taxon>Rhizaria</taxon>
        <taxon>Endomyxa</taxon>
        <taxon>Ascetosporea</taxon>
        <taxon>Haplosporida</taxon>
        <taxon>Bonamia</taxon>
    </lineage>
</organism>
<name>A0ABV2AL90_9EUKA</name>
<dbReference type="PANTHER" id="PTHR12592:SF0">
    <property type="entry name" value="ATP-DEPENDENT (S)-NAD(P)H-HYDRATE DEHYDRATASE"/>
    <property type="match status" value="1"/>
</dbReference>
<dbReference type="PANTHER" id="PTHR12592">
    <property type="entry name" value="ATP-DEPENDENT (S)-NAD(P)H-HYDRATE DEHYDRATASE FAMILY MEMBER"/>
    <property type="match status" value="1"/>
</dbReference>
<dbReference type="InterPro" id="IPR029056">
    <property type="entry name" value="Ribokinase-like"/>
</dbReference>
<dbReference type="Proteomes" id="UP001439008">
    <property type="component" value="Unassembled WGS sequence"/>
</dbReference>
<comment type="caution">
    <text evidence="7">The sequence shown here is derived from an EMBL/GenBank/DDBJ whole genome shotgun (WGS) entry which is preliminary data.</text>
</comment>
<dbReference type="PROSITE" id="PS51383">
    <property type="entry name" value="YJEF_C_3"/>
    <property type="match status" value="1"/>
</dbReference>
<dbReference type="EMBL" id="JBDODL010000667">
    <property type="protein sequence ID" value="MES1920432.1"/>
    <property type="molecule type" value="Genomic_DNA"/>
</dbReference>
<evidence type="ECO:0000313" key="8">
    <source>
        <dbReference type="Proteomes" id="UP001439008"/>
    </source>
</evidence>
<keyword evidence="8" id="KW-1185">Reference proteome</keyword>
<feature type="domain" description="YjeF C-terminal" evidence="6">
    <location>
        <begin position="1"/>
        <end position="147"/>
    </location>
</feature>
<dbReference type="SUPFAM" id="SSF53613">
    <property type="entry name" value="Ribokinase-like"/>
    <property type="match status" value="1"/>
</dbReference>